<proteinExistence type="predicted"/>
<protein>
    <submittedName>
        <fullName evidence="3">Hepatocyte growth factor-regulated tyrosine kinase substrate</fullName>
    </submittedName>
</protein>
<dbReference type="Proteomes" id="UP000025227">
    <property type="component" value="Unplaced"/>
</dbReference>
<dbReference type="WBParaSite" id="HCON_00082770-00001">
    <property type="protein sequence ID" value="HCON_00082770-00001"/>
    <property type="gene ID" value="HCON_00082770"/>
</dbReference>
<dbReference type="AlphaFoldDB" id="A0A7I4YCX9"/>
<name>A0A7I4YCX9_HAECO</name>
<sequence length="75" mass="8481">MQIESADKAKYQDTEEELRPESLRSDTEHSLHSSSIHSPAPSAPSSTMDAEKNEPKQPPRNHLTEREIAMVRVLQ</sequence>
<feature type="compositionally biased region" description="Basic and acidic residues" evidence="1">
    <location>
        <begin position="1"/>
        <end position="31"/>
    </location>
</feature>
<organism evidence="2 3">
    <name type="scientific">Haemonchus contortus</name>
    <name type="common">Barber pole worm</name>
    <dbReference type="NCBI Taxonomy" id="6289"/>
    <lineage>
        <taxon>Eukaryota</taxon>
        <taxon>Metazoa</taxon>
        <taxon>Ecdysozoa</taxon>
        <taxon>Nematoda</taxon>
        <taxon>Chromadorea</taxon>
        <taxon>Rhabditida</taxon>
        <taxon>Rhabditina</taxon>
        <taxon>Rhabditomorpha</taxon>
        <taxon>Strongyloidea</taxon>
        <taxon>Trichostrongylidae</taxon>
        <taxon>Haemonchus</taxon>
    </lineage>
</organism>
<feature type="compositionally biased region" description="Basic and acidic residues" evidence="1">
    <location>
        <begin position="49"/>
        <end position="69"/>
    </location>
</feature>
<reference evidence="3" key="1">
    <citation type="submission" date="2020-12" db="UniProtKB">
        <authorList>
            <consortium name="WormBaseParasite"/>
        </authorList>
    </citation>
    <scope>IDENTIFICATION</scope>
    <source>
        <strain evidence="3">MHco3</strain>
    </source>
</reference>
<feature type="region of interest" description="Disordered" evidence="1">
    <location>
        <begin position="1"/>
        <end position="75"/>
    </location>
</feature>
<keyword evidence="2" id="KW-1185">Reference proteome</keyword>
<evidence type="ECO:0000256" key="1">
    <source>
        <dbReference type="SAM" id="MobiDB-lite"/>
    </source>
</evidence>
<feature type="compositionally biased region" description="Low complexity" evidence="1">
    <location>
        <begin position="32"/>
        <end position="46"/>
    </location>
</feature>
<evidence type="ECO:0000313" key="2">
    <source>
        <dbReference type="Proteomes" id="UP000025227"/>
    </source>
</evidence>
<dbReference type="OMA" id="KQPPRNH"/>
<evidence type="ECO:0000313" key="3">
    <source>
        <dbReference type="WBParaSite" id="HCON_00082770-00001"/>
    </source>
</evidence>
<accession>A0A7I4YCX9</accession>